<evidence type="ECO:0000313" key="6">
    <source>
        <dbReference type="EMBL" id="NFF01662.1"/>
    </source>
</evidence>
<keyword evidence="4 6" id="KW-0808">Transferase</keyword>
<reference evidence="6 7" key="1">
    <citation type="submission" date="2019-04" db="EMBL/GenBank/DDBJ databases">
        <title>Genome sequencing of Clostridium botulinum Groups I-IV and Clostridium butyricum.</title>
        <authorList>
            <person name="Brunt J."/>
            <person name="Van Vliet A.H.M."/>
            <person name="Stringer S.C."/>
            <person name="Carter A.T."/>
            <person name="Peck M.W."/>
        </authorList>
    </citation>
    <scope>NUCLEOTIDE SEQUENCE [LARGE SCALE GENOMIC DNA]</scope>
    <source>
        <strain evidence="6 7">IFR 18/054</strain>
    </source>
</reference>
<proteinExistence type="inferred from homology"/>
<dbReference type="InterPro" id="IPR001173">
    <property type="entry name" value="Glyco_trans_2-like"/>
</dbReference>
<dbReference type="Gene3D" id="3.90.550.10">
    <property type="entry name" value="Spore Coat Polysaccharide Biosynthesis Protein SpsA, Chain A"/>
    <property type="match status" value="1"/>
</dbReference>
<dbReference type="Proteomes" id="UP000472521">
    <property type="component" value="Unassembled WGS sequence"/>
</dbReference>
<dbReference type="AlphaFoldDB" id="A0A0M0A4B3"/>
<dbReference type="InterPro" id="IPR029044">
    <property type="entry name" value="Nucleotide-diphossugar_trans"/>
</dbReference>
<dbReference type="PANTHER" id="PTHR43179:SF12">
    <property type="entry name" value="GALACTOFURANOSYLTRANSFERASE GLFT2"/>
    <property type="match status" value="1"/>
</dbReference>
<comment type="pathway">
    <text evidence="1">Cell wall biogenesis; cell wall polysaccharide biosynthesis.</text>
</comment>
<dbReference type="GO" id="GO:0016757">
    <property type="term" value="F:glycosyltransferase activity"/>
    <property type="evidence" value="ECO:0007669"/>
    <property type="project" value="UniProtKB-KW"/>
</dbReference>
<protein>
    <submittedName>
        <fullName evidence="6">Glycosyltransferase</fullName>
    </submittedName>
</protein>
<gene>
    <name evidence="6" type="ORF">FCV25_07720</name>
</gene>
<evidence type="ECO:0000313" key="7">
    <source>
        <dbReference type="Proteomes" id="UP000472521"/>
    </source>
</evidence>
<dbReference type="SUPFAM" id="SSF53448">
    <property type="entry name" value="Nucleotide-diphospho-sugar transferases"/>
    <property type="match status" value="1"/>
</dbReference>
<dbReference type="EMBL" id="SWND01000004">
    <property type="protein sequence ID" value="NFF01662.1"/>
    <property type="molecule type" value="Genomic_DNA"/>
</dbReference>
<comment type="similarity">
    <text evidence="2">Belongs to the glycosyltransferase 2 family.</text>
</comment>
<keyword evidence="3" id="KW-0328">Glycosyltransferase</keyword>
<sequence>MVPPFISYVTFNRLGLTVKNLSSILDSTDDFELHIIDNNSTDGTWKYIQSLNDRRIKSRIQIGVNSGPIYALNLNLSKRKPDQYFITVDNDVYIETKDWITRFMKVFETFPEVGLLGVQRGQPYPEELPPIVLKIQNGVYYLELDNTYTDTMRNYIPGCCMCLRPELIKQIGYWCEENCFGDIELSNRINNYTDFKTGFVTNINIKMPQIIDCAACQYKDQCTLDKYCETCFTEYQNLYKIYDFKKKFKWKFDETIKDMKSGARPVYCASVLDANSTWNHIFNKEWALENFKFFNDNAN</sequence>
<dbReference type="FunFam" id="3.90.550.10:FF:000250">
    <property type="entry name" value="Glycosyl transferase, group 2 family"/>
    <property type="match status" value="1"/>
</dbReference>
<evidence type="ECO:0000259" key="5">
    <source>
        <dbReference type="Pfam" id="PF00535"/>
    </source>
</evidence>
<feature type="domain" description="Glycosyltransferase 2-like" evidence="5">
    <location>
        <begin position="9"/>
        <end position="164"/>
    </location>
</feature>
<evidence type="ECO:0000256" key="4">
    <source>
        <dbReference type="ARBA" id="ARBA00022679"/>
    </source>
</evidence>
<comment type="caution">
    <text evidence="6">The sequence shown here is derived from an EMBL/GenBank/DDBJ whole genome shotgun (WGS) entry which is preliminary data.</text>
</comment>
<dbReference type="Pfam" id="PF00535">
    <property type="entry name" value="Glycos_transf_2"/>
    <property type="match status" value="1"/>
</dbReference>
<evidence type="ECO:0000256" key="3">
    <source>
        <dbReference type="ARBA" id="ARBA00022676"/>
    </source>
</evidence>
<evidence type="ECO:0000256" key="1">
    <source>
        <dbReference type="ARBA" id="ARBA00004776"/>
    </source>
</evidence>
<evidence type="ECO:0000256" key="2">
    <source>
        <dbReference type="ARBA" id="ARBA00006739"/>
    </source>
</evidence>
<dbReference type="PANTHER" id="PTHR43179">
    <property type="entry name" value="RHAMNOSYLTRANSFERASE WBBL"/>
    <property type="match status" value="1"/>
</dbReference>
<accession>A0A0M0A4B3</accession>
<dbReference type="RefSeq" id="WP_021135086.1">
    <property type="nucleotide sequence ID" value="NZ_CP013296.1"/>
</dbReference>
<dbReference type="OrthoDB" id="7665907at2"/>
<organism evidence="6 7">
    <name type="scientific">Clostridium botulinum</name>
    <dbReference type="NCBI Taxonomy" id="1491"/>
    <lineage>
        <taxon>Bacteria</taxon>
        <taxon>Bacillati</taxon>
        <taxon>Bacillota</taxon>
        <taxon>Clostridia</taxon>
        <taxon>Eubacteriales</taxon>
        <taxon>Clostridiaceae</taxon>
        <taxon>Clostridium</taxon>
    </lineage>
</organism>
<name>A0A0M0A4B3_CLOBO</name>